<dbReference type="AlphaFoldDB" id="A0A8X6GE60"/>
<protein>
    <submittedName>
        <fullName evidence="1">Uncharacterized protein</fullName>
    </submittedName>
</protein>
<keyword evidence="2" id="KW-1185">Reference proteome</keyword>
<comment type="caution">
    <text evidence="1">The sequence shown here is derived from an EMBL/GenBank/DDBJ whole genome shotgun (WGS) entry which is preliminary data.</text>
</comment>
<proteinExistence type="predicted"/>
<gene>
    <name evidence="1" type="primary">NCL1_28837</name>
    <name evidence="1" type="ORF">TNCT_545951</name>
</gene>
<dbReference type="EMBL" id="BMAO01025358">
    <property type="protein sequence ID" value="GFR02088.1"/>
    <property type="molecule type" value="Genomic_DNA"/>
</dbReference>
<name>A0A8X6GE60_TRICU</name>
<evidence type="ECO:0000313" key="1">
    <source>
        <dbReference type="EMBL" id="GFR02088.1"/>
    </source>
</evidence>
<evidence type="ECO:0000313" key="2">
    <source>
        <dbReference type="Proteomes" id="UP000887116"/>
    </source>
</evidence>
<organism evidence="1 2">
    <name type="scientific">Trichonephila clavata</name>
    <name type="common">Joro spider</name>
    <name type="synonym">Nephila clavata</name>
    <dbReference type="NCBI Taxonomy" id="2740835"/>
    <lineage>
        <taxon>Eukaryota</taxon>
        <taxon>Metazoa</taxon>
        <taxon>Ecdysozoa</taxon>
        <taxon>Arthropoda</taxon>
        <taxon>Chelicerata</taxon>
        <taxon>Arachnida</taxon>
        <taxon>Araneae</taxon>
        <taxon>Araneomorphae</taxon>
        <taxon>Entelegynae</taxon>
        <taxon>Araneoidea</taxon>
        <taxon>Nephilidae</taxon>
        <taxon>Trichonephila</taxon>
    </lineage>
</organism>
<reference evidence="1" key="1">
    <citation type="submission" date="2020-07" db="EMBL/GenBank/DDBJ databases">
        <title>Multicomponent nature underlies the extraordinary mechanical properties of spider dragline silk.</title>
        <authorList>
            <person name="Kono N."/>
            <person name="Nakamura H."/>
            <person name="Mori M."/>
            <person name="Yoshida Y."/>
            <person name="Ohtoshi R."/>
            <person name="Malay A.D."/>
            <person name="Moran D.A.P."/>
            <person name="Tomita M."/>
            <person name="Numata K."/>
            <person name="Arakawa K."/>
        </authorList>
    </citation>
    <scope>NUCLEOTIDE SEQUENCE</scope>
</reference>
<dbReference type="Proteomes" id="UP000887116">
    <property type="component" value="Unassembled WGS sequence"/>
</dbReference>
<accession>A0A8X6GE60</accession>
<sequence>MATQKQYLPQLRLSLIPKKAPTAPKVGMEVAKAACPSQTSVSLSSMGATAGEVSIGRFSSSSKCCYPKFGRGMRAWDGIKLPSRGTTERVDTTRGTQIHSVFPIVSIVRVRLRMNGICVMTVNIMQPLPFIFV</sequence>